<proteinExistence type="predicted"/>
<sequence>MINNFYLVDDVKPGHHTIIQQNNPFIVNISMQIGFIIGALYVKGGNKRLSS</sequence>
<keyword evidence="3" id="KW-1185">Reference proteome</keyword>
<dbReference type="HOGENOM" id="CLU_3103737_0_0_6"/>
<dbReference type="AlphaFoldDB" id="D4E1F2"/>
<dbReference type="EMBL" id="ADBY01000032">
    <property type="protein sequence ID" value="EFE96497.1"/>
    <property type="molecule type" value="Genomic_DNA"/>
</dbReference>
<gene>
    <name evidence="2" type="ORF">HMPREF0758_1926</name>
</gene>
<organism evidence="2 3">
    <name type="scientific">Serratia odorifera DSM 4582</name>
    <dbReference type="NCBI Taxonomy" id="667129"/>
    <lineage>
        <taxon>Bacteria</taxon>
        <taxon>Pseudomonadati</taxon>
        <taxon>Pseudomonadota</taxon>
        <taxon>Gammaproteobacteria</taxon>
        <taxon>Enterobacterales</taxon>
        <taxon>Yersiniaceae</taxon>
        <taxon>Serratia</taxon>
    </lineage>
</organism>
<keyword evidence="1" id="KW-1133">Transmembrane helix</keyword>
<protein>
    <submittedName>
        <fullName evidence="2">Uncharacterized protein</fullName>
    </submittedName>
</protein>
<feature type="transmembrane region" description="Helical" evidence="1">
    <location>
        <begin position="25"/>
        <end position="42"/>
    </location>
</feature>
<dbReference type="Proteomes" id="UP000005723">
    <property type="component" value="Unassembled WGS sequence"/>
</dbReference>
<evidence type="ECO:0000256" key="1">
    <source>
        <dbReference type="SAM" id="Phobius"/>
    </source>
</evidence>
<reference evidence="2 3" key="1">
    <citation type="submission" date="2010-01" db="EMBL/GenBank/DDBJ databases">
        <authorList>
            <person name="Muzny D."/>
            <person name="Qin X."/>
            <person name="Deng J."/>
            <person name="Jiang H."/>
            <person name="Liu Y."/>
            <person name="Qu J."/>
            <person name="Song X.-Z."/>
            <person name="Zhang L."/>
            <person name="Thornton R."/>
            <person name="Coyle M."/>
            <person name="Francisco L."/>
            <person name="Jackson L."/>
            <person name="Javaid M."/>
            <person name="Korchina V."/>
            <person name="Kovar C."/>
            <person name="Mata R."/>
            <person name="Mathew T."/>
            <person name="Ngo R."/>
            <person name="Nguyen L."/>
            <person name="Nguyen N."/>
            <person name="Okwuonu G."/>
            <person name="Ongeri F."/>
            <person name="Pham C."/>
            <person name="Simmons D."/>
            <person name="Wilczek-Boney K."/>
            <person name="Hale W."/>
            <person name="Jakkamsetti A."/>
            <person name="Pham P."/>
            <person name="Ruth R."/>
            <person name="San Lucas F."/>
            <person name="Warren J."/>
            <person name="Zhang J."/>
            <person name="Zhao Z."/>
            <person name="Zhou C."/>
            <person name="Zhu D."/>
            <person name="Lee S."/>
            <person name="Bess C."/>
            <person name="Blankenburg K."/>
            <person name="Forbes L."/>
            <person name="Fu Q."/>
            <person name="Gubbala S."/>
            <person name="Hirani K."/>
            <person name="Jayaseelan J.C."/>
            <person name="Lara F."/>
            <person name="Munidasa M."/>
            <person name="Palculict T."/>
            <person name="Patil S."/>
            <person name="Pu L.-L."/>
            <person name="Saada N."/>
            <person name="Tang L."/>
            <person name="Weissenberger G."/>
            <person name="Zhu Y."/>
            <person name="Hemphill L."/>
            <person name="Shang Y."/>
            <person name="Youmans B."/>
            <person name="Ayvaz T."/>
            <person name="Ross M."/>
            <person name="Santibanez J."/>
            <person name="Aqrawi P."/>
            <person name="Gross S."/>
            <person name="Joshi V."/>
            <person name="Fowler G."/>
            <person name="Nazareth L."/>
            <person name="Reid J."/>
            <person name="Worley K."/>
            <person name="Petrosino J."/>
            <person name="Highlander S."/>
            <person name="Gibbs R."/>
        </authorList>
    </citation>
    <scope>NUCLEOTIDE SEQUENCE [LARGE SCALE GENOMIC DNA]</scope>
    <source>
        <strain evidence="2 3">DSM 4582</strain>
    </source>
</reference>
<keyword evidence="1" id="KW-0472">Membrane</keyword>
<evidence type="ECO:0000313" key="2">
    <source>
        <dbReference type="EMBL" id="EFE96497.1"/>
    </source>
</evidence>
<evidence type="ECO:0000313" key="3">
    <source>
        <dbReference type="Proteomes" id="UP000005723"/>
    </source>
</evidence>
<comment type="caution">
    <text evidence="2">The sequence shown here is derived from an EMBL/GenBank/DDBJ whole genome shotgun (WGS) entry which is preliminary data.</text>
</comment>
<keyword evidence="1" id="KW-0812">Transmembrane</keyword>
<name>D4E1F2_SEROD</name>
<accession>D4E1F2</accession>